<protein>
    <submittedName>
        <fullName evidence="1">Uncharacterized protein</fullName>
    </submittedName>
</protein>
<gene>
    <name evidence="1" type="ordered locus">Shal_4057</name>
</gene>
<dbReference type="Proteomes" id="UP000001317">
    <property type="component" value="Chromosome"/>
</dbReference>
<evidence type="ECO:0000313" key="2">
    <source>
        <dbReference type="Proteomes" id="UP000001317"/>
    </source>
</evidence>
<name>B0TKL1_SHEHH</name>
<dbReference type="eggNOG" id="ENOG502ZSC3">
    <property type="taxonomic scope" value="Bacteria"/>
</dbReference>
<reference evidence="1" key="1">
    <citation type="submission" date="2008-01" db="EMBL/GenBank/DDBJ databases">
        <title>Complete sequence of Shewanella halifaxensis HAW-EB4.</title>
        <authorList>
            <consortium name="US DOE Joint Genome Institute"/>
            <person name="Copeland A."/>
            <person name="Lucas S."/>
            <person name="Lapidus A."/>
            <person name="Glavina del Rio T."/>
            <person name="Dalin E."/>
            <person name="Tice H."/>
            <person name="Bruce D."/>
            <person name="Goodwin L."/>
            <person name="Pitluck S."/>
            <person name="Sims D."/>
            <person name="Brettin T."/>
            <person name="Detter J.C."/>
            <person name="Han C."/>
            <person name="Kuske C.R."/>
            <person name="Schmutz J."/>
            <person name="Larimer F."/>
            <person name="Land M."/>
            <person name="Hauser L."/>
            <person name="Kyrpides N."/>
            <person name="Kim E."/>
            <person name="Zhao J.-S."/>
            <person name="Richardson P."/>
        </authorList>
    </citation>
    <scope>NUCLEOTIDE SEQUENCE [LARGE SCALE GENOMIC DNA]</scope>
    <source>
        <strain evidence="1">HAW-EB4</strain>
    </source>
</reference>
<dbReference type="HOGENOM" id="CLU_1348153_0_0_6"/>
<dbReference type="AlphaFoldDB" id="B0TKL1"/>
<dbReference type="KEGG" id="shl:Shal_4057"/>
<organism evidence="1 2">
    <name type="scientific">Shewanella halifaxensis (strain HAW-EB4)</name>
    <dbReference type="NCBI Taxonomy" id="458817"/>
    <lineage>
        <taxon>Bacteria</taxon>
        <taxon>Pseudomonadati</taxon>
        <taxon>Pseudomonadota</taxon>
        <taxon>Gammaproteobacteria</taxon>
        <taxon>Alteromonadales</taxon>
        <taxon>Shewanellaceae</taxon>
        <taxon>Shewanella</taxon>
    </lineage>
</organism>
<keyword evidence="2" id="KW-1185">Reference proteome</keyword>
<dbReference type="RefSeq" id="WP_012279114.1">
    <property type="nucleotide sequence ID" value="NC_010334.1"/>
</dbReference>
<evidence type="ECO:0000313" key="1">
    <source>
        <dbReference type="EMBL" id="ABZ78597.1"/>
    </source>
</evidence>
<sequence length="203" mass="23253">MKIGTEENPLVATLDKVARPLLEAALRDNSFEFKDEHTYGIELFLNNVAGNEHLSKMAIRIAIFFHNYFLSDDAERSTDYEDGEVFMTTDPNSRTLINGHEDYIDNEFYVRYAGSTIGFPIPLPNLVSLLAESNILISSSNLMKTLKELHEFNYLTLSPPPNYPKSKNRTPWRHIRLYKGMIEKPLYYHIKSKADLEGSTSSN</sequence>
<accession>B0TKL1</accession>
<dbReference type="EMBL" id="CP000931">
    <property type="protein sequence ID" value="ABZ78597.1"/>
    <property type="molecule type" value="Genomic_DNA"/>
</dbReference>
<proteinExistence type="predicted"/>